<keyword evidence="1" id="KW-0472">Membrane</keyword>
<keyword evidence="3" id="KW-1185">Reference proteome</keyword>
<evidence type="ECO:0000313" key="2">
    <source>
        <dbReference type="EMBL" id="QGM45740.1"/>
    </source>
</evidence>
<dbReference type="EMBL" id="CP046052">
    <property type="protein sequence ID" value="QGM45740.1"/>
    <property type="molecule type" value="Genomic_DNA"/>
</dbReference>
<evidence type="ECO:0000256" key="1">
    <source>
        <dbReference type="SAM" id="Phobius"/>
    </source>
</evidence>
<feature type="transmembrane region" description="Helical" evidence="1">
    <location>
        <begin position="65"/>
        <end position="85"/>
    </location>
</feature>
<dbReference type="AlphaFoldDB" id="A0A6B8KH24"/>
<name>A0A6B8KH24_9HYPH</name>
<dbReference type="Proteomes" id="UP000309061">
    <property type="component" value="Chromosome"/>
</dbReference>
<feature type="transmembrane region" description="Helical" evidence="1">
    <location>
        <begin position="106"/>
        <end position="129"/>
    </location>
</feature>
<feature type="transmembrane region" description="Helical" evidence="1">
    <location>
        <begin position="141"/>
        <end position="157"/>
    </location>
</feature>
<dbReference type="OrthoDB" id="7618855at2"/>
<sequence length="162" mass="17537">MIPRYAKIFLVACVGALLLLVGLDNIFDYGTNFAAVQHILSMDTEPPDSAFQWRAIHSGLLHHVAYDFIMAAELGAGALCLAGALKLLRARGDSASAFNADKDLAIGGLTAGIAIYFFGFMTIGGEWFQMWRSQGWNMQEAAFRFVGGVGLILLFVSQPDSD</sequence>
<organism evidence="2 3">
    <name type="scientific">Methylocystis heyeri</name>
    <dbReference type="NCBI Taxonomy" id="391905"/>
    <lineage>
        <taxon>Bacteria</taxon>
        <taxon>Pseudomonadati</taxon>
        <taxon>Pseudomonadota</taxon>
        <taxon>Alphaproteobacteria</taxon>
        <taxon>Hyphomicrobiales</taxon>
        <taxon>Methylocystaceae</taxon>
        <taxon>Methylocystis</taxon>
    </lineage>
</organism>
<accession>A0A6B8KH24</accession>
<proteinExistence type="predicted"/>
<dbReference type="KEGG" id="mhey:H2LOC_008510"/>
<reference evidence="2 3" key="1">
    <citation type="submission" date="2019-11" db="EMBL/GenBank/DDBJ databases">
        <title>The genome sequence of Methylocystis heyeri.</title>
        <authorList>
            <person name="Oshkin I.Y."/>
            <person name="Miroshnikov K."/>
            <person name="Dedysh S.N."/>
        </authorList>
    </citation>
    <scope>NUCLEOTIDE SEQUENCE [LARGE SCALE GENOMIC DNA]</scope>
    <source>
        <strain evidence="2 3">H2</strain>
    </source>
</reference>
<evidence type="ECO:0000313" key="3">
    <source>
        <dbReference type="Proteomes" id="UP000309061"/>
    </source>
</evidence>
<keyword evidence="1" id="KW-1133">Transmembrane helix</keyword>
<protein>
    <submittedName>
        <fullName evidence="2">DUF2165 family protein</fullName>
    </submittedName>
</protein>
<gene>
    <name evidence="2" type="ORF">H2LOC_008510</name>
</gene>
<dbReference type="Pfam" id="PF09933">
    <property type="entry name" value="DUF2165"/>
    <property type="match status" value="1"/>
</dbReference>
<dbReference type="InterPro" id="IPR018681">
    <property type="entry name" value="DUF2165_transmembrane"/>
</dbReference>
<dbReference type="RefSeq" id="WP_136496010.1">
    <property type="nucleotide sequence ID" value="NZ_CP046052.1"/>
</dbReference>
<keyword evidence="1" id="KW-0812">Transmembrane</keyword>